<feature type="domain" description="Type II methyltransferase M.Eco57I C-terminal" evidence="8">
    <location>
        <begin position="253"/>
        <end position="508"/>
    </location>
</feature>
<feature type="domain" description="Type II methyltransferase M.TaqI-like" evidence="7">
    <location>
        <begin position="98"/>
        <end position="200"/>
    </location>
</feature>
<dbReference type="InterPro" id="IPR050953">
    <property type="entry name" value="N4_N6_ade-DNA_methylase"/>
</dbReference>
<evidence type="ECO:0000256" key="1">
    <source>
        <dbReference type="ARBA" id="ARBA00006594"/>
    </source>
</evidence>
<reference evidence="9 10" key="1">
    <citation type="submission" date="2024-01" db="EMBL/GenBank/DDBJ databases">
        <title>Genome mining of biosynthetic gene clusters to explore secondary metabolites of Streptomyces sp.</title>
        <authorList>
            <person name="Baig A."/>
            <person name="Ajitkumar Shintre N."/>
            <person name="Kumar H."/>
            <person name="Anbarasu A."/>
            <person name="Ramaiah S."/>
        </authorList>
    </citation>
    <scope>NUCLEOTIDE SEQUENCE [LARGE SCALE GENOMIC DNA]</scope>
    <source>
        <strain evidence="9 10">A01</strain>
    </source>
</reference>
<comment type="similarity">
    <text evidence="1">Belongs to the N(4)/N(6)-methyltransferase family.</text>
</comment>
<dbReference type="PRINTS" id="PR00507">
    <property type="entry name" value="N12N6MTFRASE"/>
</dbReference>
<evidence type="ECO:0000256" key="4">
    <source>
        <dbReference type="ARBA" id="ARBA00022679"/>
    </source>
</evidence>
<dbReference type="GO" id="GO:0008168">
    <property type="term" value="F:methyltransferase activity"/>
    <property type="evidence" value="ECO:0007669"/>
    <property type="project" value="UniProtKB-KW"/>
</dbReference>
<evidence type="ECO:0000256" key="5">
    <source>
        <dbReference type="ARBA" id="ARBA00022691"/>
    </source>
</evidence>
<comment type="caution">
    <text evidence="9">The sequence shown here is derived from an EMBL/GenBank/DDBJ whole genome shotgun (WGS) entry which is preliminary data.</text>
</comment>
<dbReference type="CDD" id="cd02440">
    <property type="entry name" value="AdoMet_MTases"/>
    <property type="match status" value="1"/>
</dbReference>
<dbReference type="InterPro" id="IPR002052">
    <property type="entry name" value="DNA_methylase_N6_adenine_CS"/>
</dbReference>
<keyword evidence="5" id="KW-0949">S-adenosyl-L-methionine</keyword>
<evidence type="ECO:0000256" key="6">
    <source>
        <dbReference type="ARBA" id="ARBA00047942"/>
    </source>
</evidence>
<comment type="catalytic activity">
    <reaction evidence="6">
        <text>a 2'-deoxyadenosine in DNA + S-adenosyl-L-methionine = an N(6)-methyl-2'-deoxyadenosine in DNA + S-adenosyl-L-homocysteine + H(+)</text>
        <dbReference type="Rhea" id="RHEA:15197"/>
        <dbReference type="Rhea" id="RHEA-COMP:12418"/>
        <dbReference type="Rhea" id="RHEA-COMP:12419"/>
        <dbReference type="ChEBI" id="CHEBI:15378"/>
        <dbReference type="ChEBI" id="CHEBI:57856"/>
        <dbReference type="ChEBI" id="CHEBI:59789"/>
        <dbReference type="ChEBI" id="CHEBI:90615"/>
        <dbReference type="ChEBI" id="CHEBI:90616"/>
        <dbReference type="EC" id="2.1.1.72"/>
    </reaction>
</comment>
<keyword evidence="3 9" id="KW-0489">Methyltransferase</keyword>
<dbReference type="Pfam" id="PF07669">
    <property type="entry name" value="Eco57I"/>
    <property type="match status" value="1"/>
</dbReference>
<gene>
    <name evidence="9" type="ORF">VSQ78_08940</name>
</gene>
<keyword evidence="4" id="KW-0808">Transferase</keyword>
<protein>
    <recommendedName>
        <fullName evidence="2">site-specific DNA-methyltransferase (adenine-specific)</fullName>
        <ecNumber evidence="2">2.1.1.72</ecNumber>
    </recommendedName>
</protein>
<dbReference type="InterPro" id="IPR054520">
    <property type="entry name" value="M_Eco57I_C"/>
</dbReference>
<evidence type="ECO:0000313" key="10">
    <source>
        <dbReference type="Proteomes" id="UP001585053"/>
    </source>
</evidence>
<name>A0ABV5DTA0_9ACTN</name>
<dbReference type="Pfam" id="PF22837">
    <property type="entry name" value="M_Eco57I_C"/>
    <property type="match status" value="1"/>
</dbReference>
<dbReference type="RefSeq" id="WP_376737097.1">
    <property type="nucleotide sequence ID" value="NZ_JAYMRS010000002.1"/>
</dbReference>
<evidence type="ECO:0000313" key="9">
    <source>
        <dbReference type="EMBL" id="MFB8767826.1"/>
    </source>
</evidence>
<dbReference type="EC" id="2.1.1.72" evidence="2"/>
<dbReference type="Proteomes" id="UP001585053">
    <property type="component" value="Unassembled WGS sequence"/>
</dbReference>
<dbReference type="SUPFAM" id="SSF53335">
    <property type="entry name" value="S-adenosyl-L-methionine-dependent methyltransferases"/>
    <property type="match status" value="1"/>
</dbReference>
<evidence type="ECO:0000256" key="3">
    <source>
        <dbReference type="ARBA" id="ARBA00022603"/>
    </source>
</evidence>
<organism evidence="9 10">
    <name type="scientific">Nocardiopsis alba</name>
    <dbReference type="NCBI Taxonomy" id="53437"/>
    <lineage>
        <taxon>Bacteria</taxon>
        <taxon>Bacillati</taxon>
        <taxon>Actinomycetota</taxon>
        <taxon>Actinomycetes</taxon>
        <taxon>Streptosporangiales</taxon>
        <taxon>Nocardiopsidaceae</taxon>
        <taxon>Nocardiopsis</taxon>
    </lineage>
</organism>
<sequence>MRTRDAVSPEKLRGGFYSPEVLVKLCLDRVQGLVDDRSGIRVLEPAAGDGAFVRGLARHSLASRIEHVEAVELLDTESAKAKAELYSSGLSGRALNQNVLEWYATSAPQSYDVVLANPPYVRFQFIGDADKQRAKDLSAQLGVLGSSVSNLWIPVFLLAINSLREGGAFSVILPTEFLTGVSASRVRSWLLTHTTDLTIDLFKPGSFPAVLQEVLVLSGRRSTSENPKQRIRFTDHNGGSHSWEHDVSPDVKTWTAYLLTPDELSAYQLAQSLQSVQAMSSIARFSVSTVTGANGFFCLPTSDVRAFNLETWTLPLLGRSRHAQGLIFNTADHQELSLSHHPSWILSFSADRPGPEAIPDALKYIQSGEAQSLHSRYKTRIRTPWYRVPIVPAGELLLSKRSNEFPRVISNHAGVITTDTIYRGQMTPGAGITADDLTASFHNSLTLLSAEIEGRSFGGGVLELVPSEVASLLVPVSDEAHEHLAQLDSAYRATGSGDELIESTDKALSKIINDLTPEIMESLRNARSALLNRRLMRTSSIFYED</sequence>
<dbReference type="EMBL" id="JAYMRS010000002">
    <property type="protein sequence ID" value="MFB8767826.1"/>
    <property type="molecule type" value="Genomic_DNA"/>
</dbReference>
<evidence type="ECO:0000256" key="2">
    <source>
        <dbReference type="ARBA" id="ARBA00011900"/>
    </source>
</evidence>
<dbReference type="GO" id="GO:0032259">
    <property type="term" value="P:methylation"/>
    <property type="evidence" value="ECO:0007669"/>
    <property type="project" value="UniProtKB-KW"/>
</dbReference>
<dbReference type="InterPro" id="IPR011639">
    <property type="entry name" value="MethylTrfase_TaqI-like_dom"/>
</dbReference>
<evidence type="ECO:0000259" key="7">
    <source>
        <dbReference type="Pfam" id="PF07669"/>
    </source>
</evidence>
<dbReference type="InterPro" id="IPR029063">
    <property type="entry name" value="SAM-dependent_MTases_sf"/>
</dbReference>
<evidence type="ECO:0000259" key="8">
    <source>
        <dbReference type="Pfam" id="PF22837"/>
    </source>
</evidence>
<proteinExistence type="inferred from homology"/>
<dbReference type="PROSITE" id="PS00092">
    <property type="entry name" value="N6_MTASE"/>
    <property type="match status" value="1"/>
</dbReference>
<dbReference type="PANTHER" id="PTHR33841">
    <property type="entry name" value="DNA METHYLTRANSFERASE YEEA-RELATED"/>
    <property type="match status" value="1"/>
</dbReference>
<keyword evidence="10" id="KW-1185">Reference proteome</keyword>
<dbReference type="Gene3D" id="3.40.50.150">
    <property type="entry name" value="Vaccinia Virus protein VP39"/>
    <property type="match status" value="1"/>
</dbReference>
<accession>A0ABV5DTA0</accession>
<dbReference type="PANTHER" id="PTHR33841:SF5">
    <property type="entry name" value="DNA METHYLASE (MODIFICATION METHYLASE) (METHYLTRANSFERASE)-RELATED"/>
    <property type="match status" value="1"/>
</dbReference>